<comment type="caution">
    <text evidence="8">The sequence shown here is derived from an EMBL/GenBank/DDBJ whole genome shotgun (WGS) entry which is preliminary data.</text>
</comment>
<dbReference type="Gene3D" id="3.30.560.10">
    <property type="entry name" value="Glucose Oxidase, domain 3"/>
    <property type="match status" value="1"/>
</dbReference>
<dbReference type="GO" id="GO:0050660">
    <property type="term" value="F:flavin adenine dinucleotide binding"/>
    <property type="evidence" value="ECO:0007669"/>
    <property type="project" value="InterPro"/>
</dbReference>
<feature type="domain" description="Glucose-methanol-choline oxidoreductase N-terminal" evidence="7">
    <location>
        <begin position="181"/>
        <end position="195"/>
    </location>
</feature>
<dbReference type="PROSITE" id="PS00624">
    <property type="entry name" value="GMC_OXRED_2"/>
    <property type="match status" value="1"/>
</dbReference>
<evidence type="ECO:0000256" key="5">
    <source>
        <dbReference type="ARBA" id="ARBA00023002"/>
    </source>
</evidence>
<accession>A0A9N8KAL8</accession>
<dbReference type="PANTHER" id="PTHR11552:SF201">
    <property type="entry name" value="GLUCOSE-METHANOL-CHOLINE OXIDOREDUCTASE N-TERMINAL DOMAIN-CONTAINING PROTEIN"/>
    <property type="match status" value="1"/>
</dbReference>
<feature type="active site" description="Proton donor" evidence="6">
    <location>
        <position position="411"/>
    </location>
</feature>
<dbReference type="InterPro" id="IPR036188">
    <property type="entry name" value="FAD/NAD-bd_sf"/>
</dbReference>
<evidence type="ECO:0000313" key="9">
    <source>
        <dbReference type="Proteomes" id="UP000745764"/>
    </source>
</evidence>
<dbReference type="PIRSF" id="PIRSF000137">
    <property type="entry name" value="Alcohol_oxidase"/>
    <property type="match status" value="1"/>
</dbReference>
<comment type="similarity">
    <text evidence="2">Belongs to the GMC oxidoreductase family.</text>
</comment>
<dbReference type="SUPFAM" id="SSF51905">
    <property type="entry name" value="FAD/NAD(P)-binding domain"/>
    <property type="match status" value="1"/>
</dbReference>
<dbReference type="SUPFAM" id="SSF54373">
    <property type="entry name" value="FAD-linked reductases, C-terminal domain"/>
    <property type="match status" value="1"/>
</dbReference>
<evidence type="ECO:0000256" key="1">
    <source>
        <dbReference type="ARBA" id="ARBA00001974"/>
    </source>
</evidence>
<reference evidence="8" key="1">
    <citation type="submission" date="2020-06" db="EMBL/GenBank/DDBJ databases">
        <authorList>
            <person name="Onetto C."/>
        </authorList>
    </citation>
    <scope>NUCLEOTIDE SEQUENCE</scope>
</reference>
<dbReference type="GO" id="GO:0016614">
    <property type="term" value="F:oxidoreductase activity, acting on CH-OH group of donors"/>
    <property type="evidence" value="ECO:0007669"/>
    <property type="project" value="InterPro"/>
</dbReference>
<evidence type="ECO:0000313" key="8">
    <source>
        <dbReference type="EMBL" id="CAD0105993.1"/>
    </source>
</evidence>
<feature type="active site" description="Proton acceptor" evidence="6">
    <location>
        <position position="454"/>
    </location>
</feature>
<dbReference type="EMBL" id="CAINUL010000001">
    <property type="protein sequence ID" value="CAD0105993.1"/>
    <property type="molecule type" value="Genomic_DNA"/>
</dbReference>
<keyword evidence="4" id="KW-0274">FAD</keyword>
<dbReference type="Proteomes" id="UP000745764">
    <property type="component" value="Unassembled WGS sequence"/>
</dbReference>
<dbReference type="InterPro" id="IPR027424">
    <property type="entry name" value="Glucose_Oxidase_domain_2"/>
</dbReference>
<protein>
    <recommendedName>
        <fullName evidence="7">Glucose-methanol-choline oxidoreductase N-terminal domain-containing protein</fullName>
    </recommendedName>
</protein>
<evidence type="ECO:0000259" key="7">
    <source>
        <dbReference type="PROSITE" id="PS00624"/>
    </source>
</evidence>
<name>A0A9N8KAL8_9PEZI</name>
<evidence type="ECO:0000256" key="3">
    <source>
        <dbReference type="ARBA" id="ARBA00022630"/>
    </source>
</evidence>
<sequence length="475" mass="52139">MTYMRAESSQIDSWKKVGNNISWDSLLPYYKKSEYFEFPTEAQLSMGASYLPEFHGTEGPLSVSWPTEMVGNNFSATLNATFKAMELPWNGEANSGSMRGYNVFPKTFDRSLDVREDAARAYYYPFANRPNLDVYLNSFAQRLTWSNDNSSVPFANGVIFTDKSGAEQSLLATKEVILSAGSLRSPLLLELSGVGNPNVLEKLGIEVKVNSPFVGENLQDQTTVDTDYVSNANFTGAGGFIGYFNATDVWGNNTAAFSKTVKASLEQYANKTVQATGGITDRETLLKLFKIQHELIFEDEVVISEVIVNAPSSDSGLIEYWGLMPFSRGSMHIRSANASAPAAINPNYFMLDYDIKQQIGTARTARNVAMTAPLSDILTSETTPGFDVVPLNATDAVWGDWLKSVYRSNYHYISTAAMMAKELGGVVDDNHLVYGTANVRVVDASVLPFQVSGHLTSTLYALAERAADIIKASHQ</sequence>
<dbReference type="InterPro" id="IPR012132">
    <property type="entry name" value="GMC_OxRdtase"/>
</dbReference>
<keyword evidence="3" id="KW-0285">Flavoprotein</keyword>
<dbReference type="Pfam" id="PF00732">
    <property type="entry name" value="GMC_oxred_N"/>
    <property type="match status" value="1"/>
</dbReference>
<dbReference type="AlphaFoldDB" id="A0A9N8KAL8"/>
<proteinExistence type="inferred from homology"/>
<comment type="cofactor">
    <cofactor evidence="1">
        <name>FAD</name>
        <dbReference type="ChEBI" id="CHEBI:57692"/>
    </cofactor>
</comment>
<evidence type="ECO:0000256" key="4">
    <source>
        <dbReference type="ARBA" id="ARBA00022827"/>
    </source>
</evidence>
<dbReference type="Gene3D" id="4.10.450.10">
    <property type="entry name" value="Glucose Oxidase, domain 2"/>
    <property type="match status" value="1"/>
</dbReference>
<dbReference type="OrthoDB" id="269227at2759"/>
<dbReference type="Pfam" id="PF05199">
    <property type="entry name" value="GMC_oxred_C"/>
    <property type="match status" value="1"/>
</dbReference>
<organism evidence="8 9">
    <name type="scientific">Aureobasidium uvarum</name>
    <dbReference type="NCBI Taxonomy" id="2773716"/>
    <lineage>
        <taxon>Eukaryota</taxon>
        <taxon>Fungi</taxon>
        <taxon>Dikarya</taxon>
        <taxon>Ascomycota</taxon>
        <taxon>Pezizomycotina</taxon>
        <taxon>Dothideomycetes</taxon>
        <taxon>Dothideomycetidae</taxon>
        <taxon>Dothideales</taxon>
        <taxon>Saccotheciaceae</taxon>
        <taxon>Aureobasidium</taxon>
    </lineage>
</organism>
<dbReference type="InterPro" id="IPR007867">
    <property type="entry name" value="GMC_OxRtase_C"/>
</dbReference>
<evidence type="ECO:0000256" key="6">
    <source>
        <dbReference type="PIRSR" id="PIRSR000137-1"/>
    </source>
</evidence>
<dbReference type="InterPro" id="IPR000172">
    <property type="entry name" value="GMC_OxRdtase_N"/>
</dbReference>
<keyword evidence="9" id="KW-1185">Reference proteome</keyword>
<dbReference type="Gene3D" id="3.50.50.60">
    <property type="entry name" value="FAD/NAD(P)-binding domain"/>
    <property type="match status" value="1"/>
</dbReference>
<evidence type="ECO:0000256" key="2">
    <source>
        <dbReference type="ARBA" id="ARBA00010790"/>
    </source>
</evidence>
<keyword evidence="5" id="KW-0560">Oxidoreductase</keyword>
<gene>
    <name evidence="8" type="ORF">AWRI4620_LOCUS248</name>
</gene>
<dbReference type="PANTHER" id="PTHR11552">
    <property type="entry name" value="GLUCOSE-METHANOL-CHOLINE GMC OXIDOREDUCTASE"/>
    <property type="match status" value="1"/>
</dbReference>